<name>A0A9W8B2P7_9FUNG</name>
<dbReference type="AlphaFoldDB" id="A0A9W8B2P7"/>
<dbReference type="Pfam" id="PF00327">
    <property type="entry name" value="Ribosomal_L30"/>
    <property type="match status" value="1"/>
</dbReference>
<protein>
    <recommendedName>
        <fullName evidence="2">Large ribosomal subunit protein uL30-like ferredoxin-like fold domain-containing protein</fullName>
    </recommendedName>
</protein>
<keyword evidence="4" id="KW-1185">Reference proteome</keyword>
<organism evidence="3 4">
    <name type="scientific">Dimargaris verticillata</name>
    <dbReference type="NCBI Taxonomy" id="2761393"/>
    <lineage>
        <taxon>Eukaryota</taxon>
        <taxon>Fungi</taxon>
        <taxon>Fungi incertae sedis</taxon>
        <taxon>Zoopagomycota</taxon>
        <taxon>Kickxellomycotina</taxon>
        <taxon>Dimargaritomycetes</taxon>
        <taxon>Dimargaritales</taxon>
        <taxon>Dimargaritaceae</taxon>
        <taxon>Dimargaris</taxon>
    </lineage>
</organism>
<evidence type="ECO:0000256" key="1">
    <source>
        <dbReference type="ARBA" id="ARBA00007594"/>
    </source>
</evidence>
<dbReference type="InterPro" id="IPR036919">
    <property type="entry name" value="Ribo_uL30_ferredoxin-like_sf"/>
</dbReference>
<accession>A0A9W8B2P7</accession>
<evidence type="ECO:0000313" key="4">
    <source>
        <dbReference type="Proteomes" id="UP001151582"/>
    </source>
</evidence>
<dbReference type="InterPro" id="IPR016082">
    <property type="entry name" value="Ribosomal_uL30_ferredoxin-like"/>
</dbReference>
<feature type="domain" description="Large ribosomal subunit protein uL30-like ferredoxin-like fold" evidence="2">
    <location>
        <begin position="63"/>
        <end position="106"/>
    </location>
</feature>
<dbReference type="EMBL" id="JANBQB010001185">
    <property type="protein sequence ID" value="KAJ1971980.1"/>
    <property type="molecule type" value="Genomic_DNA"/>
</dbReference>
<comment type="similarity">
    <text evidence="1">Belongs to the universal ribosomal protein uL30 family.</text>
</comment>
<comment type="caution">
    <text evidence="3">The sequence shown here is derived from an EMBL/GenBank/DDBJ whole genome shotgun (WGS) entry which is preliminary data.</text>
</comment>
<dbReference type="SUPFAM" id="SSF55129">
    <property type="entry name" value="Ribosomal protein L30p/L7e"/>
    <property type="match status" value="1"/>
</dbReference>
<dbReference type="Proteomes" id="UP001151582">
    <property type="component" value="Unassembled WGS sequence"/>
</dbReference>
<reference evidence="3" key="1">
    <citation type="submission" date="2022-07" db="EMBL/GenBank/DDBJ databases">
        <title>Phylogenomic reconstructions and comparative analyses of Kickxellomycotina fungi.</title>
        <authorList>
            <person name="Reynolds N.K."/>
            <person name="Stajich J.E."/>
            <person name="Barry K."/>
            <person name="Grigoriev I.V."/>
            <person name="Crous P."/>
            <person name="Smith M.E."/>
        </authorList>
    </citation>
    <scope>NUCLEOTIDE SEQUENCE</scope>
    <source>
        <strain evidence="3">RSA 567</strain>
    </source>
</reference>
<sequence>MRSLIAHIGTARRAPASLGAKSAPMHRLTIAPIPCRATLATTATPGEQKHTENALDAAPEKLFKVQLYRSTIGLHKHTRAIAQSLGLKKKGTIRFLPVRPNIVGELVHLKEIVRVELVNSRELPQRKPVLGYSVEKKYTGSPYLDL</sequence>
<dbReference type="OrthoDB" id="509901at2759"/>
<dbReference type="Gene3D" id="3.30.1390.20">
    <property type="entry name" value="Ribosomal protein L30, ferredoxin-like fold domain"/>
    <property type="match status" value="1"/>
</dbReference>
<evidence type="ECO:0000313" key="3">
    <source>
        <dbReference type="EMBL" id="KAJ1971980.1"/>
    </source>
</evidence>
<evidence type="ECO:0000259" key="2">
    <source>
        <dbReference type="Pfam" id="PF00327"/>
    </source>
</evidence>
<proteinExistence type="inferred from homology"/>
<gene>
    <name evidence="3" type="ORF">H4R34_005560</name>
</gene>